<dbReference type="RefSeq" id="WP_129405123.1">
    <property type="nucleotide sequence ID" value="NZ_SBKP01000018.1"/>
</dbReference>
<keyword evidence="5 6" id="KW-0482">Metalloprotease</keyword>
<keyword evidence="2" id="KW-0479">Metal-binding</keyword>
<dbReference type="CDD" id="cd07332">
    <property type="entry name" value="M48C_Oma1_like"/>
    <property type="match status" value="1"/>
</dbReference>
<dbReference type="InterPro" id="IPR051156">
    <property type="entry name" value="Mito/Outer_Membr_Metalloprot"/>
</dbReference>
<evidence type="ECO:0000256" key="2">
    <source>
        <dbReference type="ARBA" id="ARBA00022723"/>
    </source>
</evidence>
<accession>A0A4Q1KDE2</accession>
<comment type="cofactor">
    <cofactor evidence="6">
        <name>Zn(2+)</name>
        <dbReference type="ChEBI" id="CHEBI:29105"/>
    </cofactor>
    <text evidence="6">Binds 1 zinc ion per subunit.</text>
</comment>
<evidence type="ECO:0000256" key="7">
    <source>
        <dbReference type="SAM" id="MobiDB-lite"/>
    </source>
</evidence>
<keyword evidence="4 6" id="KW-0862">Zinc</keyword>
<name>A0A4Q1KDE2_9SPHN</name>
<sequence length="371" mass="39807">MIETAVWHYDGRNANRWHPRLVGDAASFRLIGEGWESGPWAWVDLRALDIAGRDAVFGHATEPGWRIGFADGVIPADIVPLLPQRARYGGFIDRIGLGKASMAFAAVAAAALFVGLKAPGWIAPLVPQSWEDGLGDAMVGDFGGRICRTPEGDAALNALIAKVDPEGQARTIEIANIPMVNAIALPGHRIILFDGLIAEAKSPDEVAGVLGHEMGHVEHRDTMAALLRQLGLSVLLGGMNGTAGSNLNALLSLSYGREAEHSADLSAIERMKAANISPLPTADFFQRLDPLDDDRRDDKKAGKDGSVESEAVEAANWFGSHPTSRSRAELFTKAHVKGRAYTPALDSVQWQALKTMCKRDRNVKPAMGMGL</sequence>
<evidence type="ECO:0000256" key="1">
    <source>
        <dbReference type="ARBA" id="ARBA00022670"/>
    </source>
</evidence>
<dbReference type="GO" id="GO:0016020">
    <property type="term" value="C:membrane"/>
    <property type="evidence" value="ECO:0007669"/>
    <property type="project" value="TreeGrafter"/>
</dbReference>
<dbReference type="AlphaFoldDB" id="A0A4Q1KDE2"/>
<dbReference type="GO" id="GO:0046872">
    <property type="term" value="F:metal ion binding"/>
    <property type="evidence" value="ECO:0007669"/>
    <property type="project" value="UniProtKB-KW"/>
</dbReference>
<dbReference type="Proteomes" id="UP000290958">
    <property type="component" value="Unassembled WGS sequence"/>
</dbReference>
<keyword evidence="3 6" id="KW-0378">Hydrolase</keyword>
<proteinExistence type="inferred from homology"/>
<evidence type="ECO:0000256" key="6">
    <source>
        <dbReference type="RuleBase" id="RU003983"/>
    </source>
</evidence>
<evidence type="ECO:0000256" key="4">
    <source>
        <dbReference type="ARBA" id="ARBA00022833"/>
    </source>
</evidence>
<dbReference type="InterPro" id="IPR001915">
    <property type="entry name" value="Peptidase_M48"/>
</dbReference>
<organism evidence="9 10">
    <name type="scientific">Sphingobium fluviale</name>
    <dbReference type="NCBI Taxonomy" id="2506423"/>
    <lineage>
        <taxon>Bacteria</taxon>
        <taxon>Pseudomonadati</taxon>
        <taxon>Pseudomonadota</taxon>
        <taxon>Alphaproteobacteria</taxon>
        <taxon>Sphingomonadales</taxon>
        <taxon>Sphingomonadaceae</taxon>
        <taxon>Sphingobium</taxon>
    </lineage>
</organism>
<comment type="similarity">
    <text evidence="6">Belongs to the peptidase M48 family.</text>
</comment>
<dbReference type="OrthoDB" id="9810445at2"/>
<dbReference type="PANTHER" id="PTHR22726">
    <property type="entry name" value="METALLOENDOPEPTIDASE OMA1"/>
    <property type="match status" value="1"/>
</dbReference>
<dbReference type="Pfam" id="PF01435">
    <property type="entry name" value="Peptidase_M48"/>
    <property type="match status" value="1"/>
</dbReference>
<keyword evidence="1 6" id="KW-0645">Protease</keyword>
<feature type="region of interest" description="Disordered" evidence="7">
    <location>
        <begin position="287"/>
        <end position="308"/>
    </location>
</feature>
<feature type="compositionally biased region" description="Basic and acidic residues" evidence="7">
    <location>
        <begin position="289"/>
        <end position="306"/>
    </location>
</feature>
<evidence type="ECO:0000256" key="5">
    <source>
        <dbReference type="ARBA" id="ARBA00023049"/>
    </source>
</evidence>
<evidence type="ECO:0000313" key="9">
    <source>
        <dbReference type="EMBL" id="RXR25957.1"/>
    </source>
</evidence>
<dbReference type="EMBL" id="SBKP01000018">
    <property type="protein sequence ID" value="RXR25957.1"/>
    <property type="molecule type" value="Genomic_DNA"/>
</dbReference>
<dbReference type="PANTHER" id="PTHR22726:SF1">
    <property type="entry name" value="METALLOENDOPEPTIDASE OMA1, MITOCHONDRIAL"/>
    <property type="match status" value="1"/>
</dbReference>
<evidence type="ECO:0000313" key="10">
    <source>
        <dbReference type="Proteomes" id="UP000290958"/>
    </source>
</evidence>
<dbReference type="GO" id="GO:0051603">
    <property type="term" value="P:proteolysis involved in protein catabolic process"/>
    <property type="evidence" value="ECO:0007669"/>
    <property type="project" value="TreeGrafter"/>
</dbReference>
<dbReference type="Gene3D" id="3.30.2010.10">
    <property type="entry name" value="Metalloproteases ('zincins'), catalytic domain"/>
    <property type="match status" value="1"/>
</dbReference>
<keyword evidence="10" id="KW-1185">Reference proteome</keyword>
<gene>
    <name evidence="9" type="ORF">EQG66_13755</name>
</gene>
<comment type="caution">
    <text evidence="9">The sequence shown here is derived from an EMBL/GenBank/DDBJ whole genome shotgun (WGS) entry which is preliminary data.</text>
</comment>
<dbReference type="GO" id="GO:0004222">
    <property type="term" value="F:metalloendopeptidase activity"/>
    <property type="evidence" value="ECO:0007669"/>
    <property type="project" value="InterPro"/>
</dbReference>
<protein>
    <submittedName>
        <fullName evidence="9">M48 family metallopeptidase</fullName>
    </submittedName>
</protein>
<reference evidence="10" key="1">
    <citation type="submission" date="2019-01" db="EMBL/GenBank/DDBJ databases">
        <title>Cytophagaceae bacterium strain CAR-16.</title>
        <authorList>
            <person name="Chen W.-M."/>
        </authorList>
    </citation>
    <scope>NUCLEOTIDE SEQUENCE [LARGE SCALE GENOMIC DNA]</scope>
    <source>
        <strain evidence="10">CHR27</strain>
    </source>
</reference>
<feature type="domain" description="Peptidase M48" evidence="8">
    <location>
        <begin position="159"/>
        <end position="329"/>
    </location>
</feature>
<evidence type="ECO:0000259" key="8">
    <source>
        <dbReference type="Pfam" id="PF01435"/>
    </source>
</evidence>
<evidence type="ECO:0000256" key="3">
    <source>
        <dbReference type="ARBA" id="ARBA00022801"/>
    </source>
</evidence>